<feature type="domain" description="HMG box" evidence="7">
    <location>
        <begin position="319"/>
        <end position="387"/>
    </location>
</feature>
<dbReference type="InterPro" id="IPR036910">
    <property type="entry name" value="HMG_box_dom_sf"/>
</dbReference>
<dbReference type="PANTHER" id="PTHR10270">
    <property type="entry name" value="SOX TRANSCRIPTION FACTOR"/>
    <property type="match status" value="1"/>
</dbReference>
<reference evidence="8" key="1">
    <citation type="submission" date="2022-03" db="EMBL/GenBank/DDBJ databases">
        <authorList>
            <person name="Alioto T."/>
            <person name="Alioto T."/>
            <person name="Gomez Garrido J."/>
        </authorList>
    </citation>
    <scope>NUCLEOTIDE SEQUENCE</scope>
</reference>
<dbReference type="GO" id="GO:0030182">
    <property type="term" value="P:neuron differentiation"/>
    <property type="evidence" value="ECO:0007669"/>
    <property type="project" value="TreeGrafter"/>
</dbReference>
<dbReference type="Proteomes" id="UP001295444">
    <property type="component" value="Chromosome 03"/>
</dbReference>
<evidence type="ECO:0000256" key="3">
    <source>
        <dbReference type="ARBA" id="ARBA00023125"/>
    </source>
</evidence>
<feature type="region of interest" description="Disordered" evidence="6">
    <location>
        <begin position="187"/>
        <end position="213"/>
    </location>
</feature>
<dbReference type="AlphaFoldDB" id="A0AAD1RIR7"/>
<gene>
    <name evidence="8" type="ORF">PECUL_23A016370</name>
</gene>
<dbReference type="EMBL" id="OW240914">
    <property type="protein sequence ID" value="CAH2272400.1"/>
    <property type="molecule type" value="Genomic_DNA"/>
</dbReference>
<evidence type="ECO:0000256" key="6">
    <source>
        <dbReference type="SAM" id="MobiDB-lite"/>
    </source>
</evidence>
<feature type="compositionally biased region" description="Polar residues" evidence="6">
    <location>
        <begin position="401"/>
        <end position="410"/>
    </location>
</feature>
<dbReference type="PROSITE" id="PS50118">
    <property type="entry name" value="HMG_BOX_2"/>
    <property type="match status" value="1"/>
</dbReference>
<dbReference type="GO" id="GO:0000978">
    <property type="term" value="F:RNA polymerase II cis-regulatory region sequence-specific DNA binding"/>
    <property type="evidence" value="ECO:0007669"/>
    <property type="project" value="TreeGrafter"/>
</dbReference>
<feature type="region of interest" description="Disordered" evidence="6">
    <location>
        <begin position="1"/>
        <end position="28"/>
    </location>
</feature>
<dbReference type="PANTHER" id="PTHR10270:SF45">
    <property type="entry name" value="PROTEIN SOX-15"/>
    <property type="match status" value="1"/>
</dbReference>
<feature type="region of interest" description="Disordered" evidence="6">
    <location>
        <begin position="256"/>
        <end position="317"/>
    </location>
</feature>
<dbReference type="Pfam" id="PF00505">
    <property type="entry name" value="HMG_box"/>
    <property type="match status" value="1"/>
</dbReference>
<evidence type="ECO:0000256" key="2">
    <source>
        <dbReference type="ARBA" id="ARBA00022473"/>
    </source>
</evidence>
<dbReference type="GO" id="GO:0000122">
    <property type="term" value="P:negative regulation of transcription by RNA polymerase II"/>
    <property type="evidence" value="ECO:0007669"/>
    <property type="project" value="TreeGrafter"/>
</dbReference>
<feature type="compositionally biased region" description="Basic and acidic residues" evidence="6">
    <location>
        <begin position="187"/>
        <end position="199"/>
    </location>
</feature>
<feature type="region of interest" description="Disordered" evidence="6">
    <location>
        <begin position="154"/>
        <end position="174"/>
    </location>
</feature>
<organism evidence="8 9">
    <name type="scientific">Pelobates cultripes</name>
    <name type="common">Western spadefoot toad</name>
    <dbReference type="NCBI Taxonomy" id="61616"/>
    <lineage>
        <taxon>Eukaryota</taxon>
        <taxon>Metazoa</taxon>
        <taxon>Chordata</taxon>
        <taxon>Craniata</taxon>
        <taxon>Vertebrata</taxon>
        <taxon>Euteleostomi</taxon>
        <taxon>Amphibia</taxon>
        <taxon>Batrachia</taxon>
        <taxon>Anura</taxon>
        <taxon>Pelobatoidea</taxon>
        <taxon>Pelobatidae</taxon>
        <taxon>Pelobates</taxon>
    </lineage>
</organism>
<keyword evidence="2" id="KW-0217">Developmental protein</keyword>
<dbReference type="SMART" id="SM00398">
    <property type="entry name" value="HMG"/>
    <property type="match status" value="1"/>
</dbReference>
<evidence type="ECO:0000256" key="4">
    <source>
        <dbReference type="ARBA" id="ARBA00023242"/>
    </source>
</evidence>
<feature type="compositionally biased region" description="Polar residues" evidence="6">
    <location>
        <begin position="19"/>
        <end position="28"/>
    </location>
</feature>
<dbReference type="FunFam" id="1.10.30.10:FF:000002">
    <property type="entry name" value="transcription factor Sox-2"/>
    <property type="match status" value="1"/>
</dbReference>
<evidence type="ECO:0000313" key="8">
    <source>
        <dbReference type="EMBL" id="CAH2272400.1"/>
    </source>
</evidence>
<evidence type="ECO:0000259" key="7">
    <source>
        <dbReference type="PROSITE" id="PS50118"/>
    </source>
</evidence>
<keyword evidence="4 5" id="KW-0539">Nucleus</keyword>
<dbReference type="InterPro" id="IPR050140">
    <property type="entry name" value="SRY-related_HMG-box_TF-like"/>
</dbReference>
<evidence type="ECO:0000256" key="5">
    <source>
        <dbReference type="PROSITE-ProRule" id="PRU00267"/>
    </source>
</evidence>
<protein>
    <submittedName>
        <fullName evidence="8">SOX-15</fullName>
    </submittedName>
</protein>
<dbReference type="GO" id="GO:0005634">
    <property type="term" value="C:nucleus"/>
    <property type="evidence" value="ECO:0007669"/>
    <property type="project" value="UniProtKB-SubCell"/>
</dbReference>
<keyword evidence="3 5" id="KW-0238">DNA-binding</keyword>
<accession>A0AAD1RIR7</accession>
<keyword evidence="9" id="KW-1185">Reference proteome</keyword>
<evidence type="ECO:0000313" key="9">
    <source>
        <dbReference type="Proteomes" id="UP001295444"/>
    </source>
</evidence>
<proteinExistence type="predicted"/>
<feature type="compositionally biased region" description="Basic and acidic residues" evidence="6">
    <location>
        <begin position="293"/>
        <end position="315"/>
    </location>
</feature>
<evidence type="ECO:0000256" key="1">
    <source>
        <dbReference type="ARBA" id="ARBA00004123"/>
    </source>
</evidence>
<feature type="region of interest" description="Disordered" evidence="6">
    <location>
        <begin position="48"/>
        <end position="119"/>
    </location>
</feature>
<sequence>MEPHGAGGCLKDWVGGGAVSTQNRKSRGQVTCSMYPLLMDQHPMRDLHQQRRQPMRDLHQGDQHPTRDLHQEDQHPTRDLHQGDQHPTRDLHQGDQHPTRDRHQGDQHPTRDLHQGDQHPMRELHQQRLQPMRDLQQGDQHPMNDLQQQRLQPTRDLHQGDQHPTRDLHQGDQHPMRELHQPRLQPMRDHQQGDQHPMKDLQQPRLQPTRDQHPMRDLRQQKLHPMSDQHQMRYSHLQDQHPMRDLHQLDQHPMRDQTAMHHREETSPTSVSPTVHQQNPIKDPPAMPQQGEHTMKDTPETKEQPKSVVPTEEKGPLTVKRPMNAFMVWSSGERKKVSAQFPKMHNSEISRRLGEVWRGLGEEERRPFREEARMLRVQHARDYPGYKYTPRKKRKDKGGASNKQEGSQGTLAPPQPVESTQPGVPLGADSRGYHAHYNGFQDSYGYVPYAMPPKMDAVHGPNNDLTALYGYGLYDYGERRGFHPQVHYQTLEVESSGSLTNL</sequence>
<feature type="region of interest" description="Disordered" evidence="6">
    <location>
        <begin position="382"/>
        <end position="430"/>
    </location>
</feature>
<feature type="compositionally biased region" description="Polar residues" evidence="6">
    <location>
        <begin position="267"/>
        <end position="280"/>
    </location>
</feature>
<feature type="compositionally biased region" description="Gly residues" evidence="6">
    <location>
        <begin position="1"/>
        <end position="18"/>
    </location>
</feature>
<comment type="subcellular location">
    <subcellularLocation>
        <location evidence="1">Nucleus</location>
    </subcellularLocation>
</comment>
<dbReference type="GO" id="GO:0001228">
    <property type="term" value="F:DNA-binding transcription activator activity, RNA polymerase II-specific"/>
    <property type="evidence" value="ECO:0007669"/>
    <property type="project" value="TreeGrafter"/>
</dbReference>
<dbReference type="SUPFAM" id="SSF47095">
    <property type="entry name" value="HMG-box"/>
    <property type="match status" value="1"/>
</dbReference>
<feature type="compositionally biased region" description="Basic and acidic residues" evidence="6">
    <location>
        <begin position="256"/>
        <end position="266"/>
    </location>
</feature>
<dbReference type="GO" id="GO:0007420">
    <property type="term" value="P:brain development"/>
    <property type="evidence" value="ECO:0007669"/>
    <property type="project" value="TreeGrafter"/>
</dbReference>
<feature type="DNA-binding region" description="HMG box" evidence="5">
    <location>
        <begin position="319"/>
        <end position="387"/>
    </location>
</feature>
<dbReference type="InterPro" id="IPR009071">
    <property type="entry name" value="HMG_box_dom"/>
</dbReference>
<name>A0AAD1RIR7_PELCU</name>
<dbReference type="Gene3D" id="1.10.30.10">
    <property type="entry name" value="High mobility group box domain"/>
    <property type="match status" value="1"/>
</dbReference>